<comment type="caution">
    <text evidence="2">The sequence shown here is derived from an EMBL/GenBank/DDBJ whole genome shotgun (WGS) entry which is preliminary data.</text>
</comment>
<dbReference type="EMBL" id="BGZK01000112">
    <property type="protein sequence ID" value="GBP19881.1"/>
    <property type="molecule type" value="Genomic_DNA"/>
</dbReference>
<sequence length="110" mass="12457">MKIETGAVNVIEKFFICFVSSNESVIGNGIAYRTNLESKSDLKSKLGLESRKTRLGASPEWDKCETRSDRFYVTRTNSRAKDSRVVVQCQEQSPEALTGNRLQIPTRRRA</sequence>
<feature type="compositionally biased region" description="Polar residues" evidence="1">
    <location>
        <begin position="91"/>
        <end position="103"/>
    </location>
</feature>
<evidence type="ECO:0000313" key="2">
    <source>
        <dbReference type="EMBL" id="GBP19881.1"/>
    </source>
</evidence>
<organism evidence="2 3">
    <name type="scientific">Eumeta variegata</name>
    <name type="common">Bagworm moth</name>
    <name type="synonym">Eumeta japonica</name>
    <dbReference type="NCBI Taxonomy" id="151549"/>
    <lineage>
        <taxon>Eukaryota</taxon>
        <taxon>Metazoa</taxon>
        <taxon>Ecdysozoa</taxon>
        <taxon>Arthropoda</taxon>
        <taxon>Hexapoda</taxon>
        <taxon>Insecta</taxon>
        <taxon>Pterygota</taxon>
        <taxon>Neoptera</taxon>
        <taxon>Endopterygota</taxon>
        <taxon>Lepidoptera</taxon>
        <taxon>Glossata</taxon>
        <taxon>Ditrysia</taxon>
        <taxon>Tineoidea</taxon>
        <taxon>Psychidae</taxon>
        <taxon>Oiketicinae</taxon>
        <taxon>Eumeta</taxon>
    </lineage>
</organism>
<protein>
    <submittedName>
        <fullName evidence="2">Uncharacterized protein</fullName>
    </submittedName>
</protein>
<feature type="region of interest" description="Disordered" evidence="1">
    <location>
        <begin position="91"/>
        <end position="110"/>
    </location>
</feature>
<evidence type="ECO:0000313" key="3">
    <source>
        <dbReference type="Proteomes" id="UP000299102"/>
    </source>
</evidence>
<keyword evidence="3" id="KW-1185">Reference proteome</keyword>
<name>A0A4C1U0L7_EUMVA</name>
<evidence type="ECO:0000256" key="1">
    <source>
        <dbReference type="SAM" id="MobiDB-lite"/>
    </source>
</evidence>
<gene>
    <name evidence="2" type="ORF">EVAR_75174_1</name>
</gene>
<reference evidence="2 3" key="1">
    <citation type="journal article" date="2019" name="Commun. Biol.">
        <title>The bagworm genome reveals a unique fibroin gene that provides high tensile strength.</title>
        <authorList>
            <person name="Kono N."/>
            <person name="Nakamura H."/>
            <person name="Ohtoshi R."/>
            <person name="Tomita M."/>
            <person name="Numata K."/>
            <person name="Arakawa K."/>
        </authorList>
    </citation>
    <scope>NUCLEOTIDE SEQUENCE [LARGE SCALE GENOMIC DNA]</scope>
</reference>
<accession>A0A4C1U0L7</accession>
<dbReference type="AlphaFoldDB" id="A0A4C1U0L7"/>
<dbReference type="Proteomes" id="UP000299102">
    <property type="component" value="Unassembled WGS sequence"/>
</dbReference>
<proteinExistence type="predicted"/>